<evidence type="ECO:0000313" key="2">
    <source>
        <dbReference type="EMBL" id="GAA3963428.1"/>
    </source>
</evidence>
<reference evidence="3" key="1">
    <citation type="journal article" date="2019" name="Int. J. Syst. Evol. Microbiol.">
        <title>The Global Catalogue of Microorganisms (GCM) 10K type strain sequencing project: providing services to taxonomists for standard genome sequencing and annotation.</title>
        <authorList>
            <consortium name="The Broad Institute Genomics Platform"/>
            <consortium name="The Broad Institute Genome Sequencing Center for Infectious Disease"/>
            <person name="Wu L."/>
            <person name="Ma J."/>
        </authorList>
    </citation>
    <scope>NUCLEOTIDE SEQUENCE [LARGE SCALE GENOMIC DNA]</scope>
    <source>
        <strain evidence="3">JCM 16923</strain>
    </source>
</reference>
<feature type="domain" description="Mycothiol-dependent maleylpyruvate isomerase metal-binding" evidence="1">
    <location>
        <begin position="14"/>
        <end position="153"/>
    </location>
</feature>
<keyword evidence="2" id="KW-0413">Isomerase</keyword>
<dbReference type="InterPro" id="IPR024344">
    <property type="entry name" value="MDMPI_metal-binding"/>
</dbReference>
<gene>
    <name evidence="2" type="ORF">GCM10022231_24570</name>
</gene>
<dbReference type="InterPro" id="IPR017517">
    <property type="entry name" value="Maleyloyr_isom"/>
</dbReference>
<keyword evidence="3" id="KW-1185">Reference proteome</keyword>
<dbReference type="RefSeq" id="WP_344784152.1">
    <property type="nucleotide sequence ID" value="NZ_BAAAZW010000007.1"/>
</dbReference>
<proteinExistence type="predicted"/>
<dbReference type="Gene3D" id="1.20.120.450">
    <property type="entry name" value="dinb family like domain"/>
    <property type="match status" value="1"/>
</dbReference>
<name>A0ABP7PCG8_9ACTN</name>
<evidence type="ECO:0000313" key="3">
    <source>
        <dbReference type="Proteomes" id="UP001418444"/>
    </source>
</evidence>
<comment type="caution">
    <text evidence="2">The sequence shown here is derived from an EMBL/GenBank/DDBJ whole genome shotgun (WGS) entry which is preliminary data.</text>
</comment>
<dbReference type="GO" id="GO:0016853">
    <property type="term" value="F:isomerase activity"/>
    <property type="evidence" value="ECO:0007669"/>
    <property type="project" value="UniProtKB-KW"/>
</dbReference>
<evidence type="ECO:0000259" key="1">
    <source>
        <dbReference type="Pfam" id="PF11716"/>
    </source>
</evidence>
<dbReference type="Pfam" id="PF11716">
    <property type="entry name" value="MDMPI_N"/>
    <property type="match status" value="1"/>
</dbReference>
<protein>
    <submittedName>
        <fullName evidence="2">Maleylpyruvate isomerase family mycothiol-dependent enzyme</fullName>
    </submittedName>
</protein>
<dbReference type="InterPro" id="IPR034660">
    <property type="entry name" value="DinB/YfiT-like"/>
</dbReference>
<organism evidence="2 3">
    <name type="scientific">Gordonia caeni</name>
    <dbReference type="NCBI Taxonomy" id="1007097"/>
    <lineage>
        <taxon>Bacteria</taxon>
        <taxon>Bacillati</taxon>
        <taxon>Actinomycetota</taxon>
        <taxon>Actinomycetes</taxon>
        <taxon>Mycobacteriales</taxon>
        <taxon>Gordoniaceae</taxon>
        <taxon>Gordonia</taxon>
    </lineage>
</organism>
<dbReference type="Proteomes" id="UP001418444">
    <property type="component" value="Unassembled WGS sequence"/>
</dbReference>
<dbReference type="SUPFAM" id="SSF109854">
    <property type="entry name" value="DinB/YfiT-like putative metalloenzymes"/>
    <property type="match status" value="1"/>
</dbReference>
<dbReference type="NCBIfam" id="TIGR03083">
    <property type="entry name" value="maleylpyruvate isomerase family mycothiol-dependent enzyme"/>
    <property type="match status" value="1"/>
</dbReference>
<accession>A0ABP7PCG8</accession>
<sequence>MVTFIPRQPVIDALREEWSTLDTLASGLDDDQWSAPSTLAGWSVSDIFAHITGTEWSLTGRDVEAIRDVSSLEHVKNPIGELNERWLDYYRARSRQQLMNDFHEVTEKRLTALEGTTEREWDAEGFTPAGTDTYGRFMRIRIFDCWIHEVDIRDSLELGVPDDILPATSARKEMVTSLPFIIGKRAQAPAGSTVTVDFTGVAPRAVHVAVQDRAAVVPVLDSPADTTLTVDLVEYARLIGDRPTADPSKVAITGDRVLGERIVANLHYLI</sequence>
<dbReference type="EMBL" id="BAAAZW010000007">
    <property type="protein sequence ID" value="GAA3963428.1"/>
    <property type="molecule type" value="Genomic_DNA"/>
</dbReference>